<gene>
    <name evidence="1" type="ORF">G9444_6693</name>
</gene>
<dbReference type="Proteomes" id="UP000502345">
    <property type="component" value="Plasmid plas1"/>
</dbReference>
<evidence type="ECO:0000313" key="1">
    <source>
        <dbReference type="EMBL" id="QIP43936.1"/>
    </source>
</evidence>
<dbReference type="AlphaFoldDB" id="A0A6G9D4P7"/>
<name>A0A6G9D4P7_RHOER</name>
<sequence length="106" mass="11116">MSLALAAADPNTAIVAAGVFEKIGELTNNGKVALQSAASCLVLYFLLRNLMQSFTIARLVVSALIGAAALWVVFNMDSLKDRTGEDLAISVVQVVEAPDPSLDLPV</sequence>
<reference evidence="1 2" key="1">
    <citation type="submission" date="2020-03" db="EMBL/GenBank/DDBJ databases">
        <title>Screen low temperature-resistant strains for efficient degradation of petroleum hydrocarbons under the low temperature.</title>
        <authorList>
            <person name="Wang Y."/>
            <person name="Chen J."/>
        </authorList>
    </citation>
    <scope>NUCLEOTIDE SEQUENCE [LARGE SCALE GENOMIC DNA]</scope>
    <source>
        <strain evidence="1 2">KB1</strain>
        <plasmid evidence="1 2">plas1</plasmid>
    </source>
</reference>
<proteinExistence type="predicted"/>
<evidence type="ECO:0000313" key="2">
    <source>
        <dbReference type="Proteomes" id="UP000502345"/>
    </source>
</evidence>
<dbReference type="EMBL" id="CP050125">
    <property type="protein sequence ID" value="QIP43936.1"/>
    <property type="molecule type" value="Genomic_DNA"/>
</dbReference>
<dbReference type="RefSeq" id="WP_011331713.1">
    <property type="nucleotide sequence ID" value="NZ_CP050125.1"/>
</dbReference>
<keyword evidence="1" id="KW-0614">Plasmid</keyword>
<protein>
    <submittedName>
        <fullName evidence="1">Uncharacterized protein</fullName>
    </submittedName>
</protein>
<dbReference type="OMA" id="WVVFNMD"/>
<organism evidence="1 2">
    <name type="scientific">Rhodococcus erythropolis</name>
    <name type="common">Arthrobacter picolinophilus</name>
    <dbReference type="NCBI Taxonomy" id="1833"/>
    <lineage>
        <taxon>Bacteria</taxon>
        <taxon>Bacillati</taxon>
        <taxon>Actinomycetota</taxon>
        <taxon>Actinomycetes</taxon>
        <taxon>Mycobacteriales</taxon>
        <taxon>Nocardiaceae</taxon>
        <taxon>Rhodococcus</taxon>
        <taxon>Rhodococcus erythropolis group</taxon>
    </lineage>
</organism>
<accession>A0A6G9D4P7</accession>
<geneLocation type="plasmid" evidence="1 2">
    <name>plas1</name>
</geneLocation>